<evidence type="ECO:0000256" key="2">
    <source>
        <dbReference type="ARBA" id="ARBA00022840"/>
    </source>
</evidence>
<dbReference type="EMBL" id="JAPCID010000007">
    <property type="protein sequence ID" value="MDA0137050.1"/>
    <property type="molecule type" value="Genomic_DNA"/>
</dbReference>
<dbReference type="PROSITE" id="PS50901">
    <property type="entry name" value="FTSK"/>
    <property type="match status" value="1"/>
</dbReference>
<dbReference type="RefSeq" id="WP_270006236.1">
    <property type="nucleotide sequence ID" value="NZ_JAPCID010000007.1"/>
</dbReference>
<evidence type="ECO:0000256" key="1">
    <source>
        <dbReference type="ARBA" id="ARBA00022741"/>
    </source>
</evidence>
<keyword evidence="1 3" id="KW-0547">Nucleotide-binding</keyword>
<proteinExistence type="predicted"/>
<feature type="transmembrane region" description="Helical" evidence="4">
    <location>
        <begin position="35"/>
        <end position="56"/>
    </location>
</feature>
<keyword evidence="4" id="KW-0812">Transmembrane</keyword>
<keyword evidence="4" id="KW-0472">Membrane</keyword>
<dbReference type="InterPro" id="IPR027417">
    <property type="entry name" value="P-loop_NTPase"/>
</dbReference>
<keyword evidence="4" id="KW-1133">Transmembrane helix</keyword>
<evidence type="ECO:0000313" key="7">
    <source>
        <dbReference type="Proteomes" id="UP001147700"/>
    </source>
</evidence>
<evidence type="ECO:0000256" key="3">
    <source>
        <dbReference type="PROSITE-ProRule" id="PRU00289"/>
    </source>
</evidence>
<dbReference type="PANTHER" id="PTHR22683:SF41">
    <property type="entry name" value="DNA TRANSLOCASE FTSK"/>
    <property type="match status" value="1"/>
</dbReference>
<dbReference type="InterPro" id="IPR003593">
    <property type="entry name" value="AAA+_ATPase"/>
</dbReference>
<accession>A0ABT4RFG7</accession>
<keyword evidence="7" id="KW-1185">Reference proteome</keyword>
<dbReference type="InterPro" id="IPR050206">
    <property type="entry name" value="FtsK/SpoIIIE/SftA"/>
</dbReference>
<dbReference type="SUPFAM" id="SSF52540">
    <property type="entry name" value="P-loop containing nucleoside triphosphate hydrolases"/>
    <property type="match status" value="1"/>
</dbReference>
<feature type="binding site" evidence="3">
    <location>
        <begin position="199"/>
        <end position="206"/>
    </location>
    <ligand>
        <name>ATP</name>
        <dbReference type="ChEBI" id="CHEBI:30616"/>
    </ligand>
</feature>
<evidence type="ECO:0000256" key="4">
    <source>
        <dbReference type="SAM" id="Phobius"/>
    </source>
</evidence>
<evidence type="ECO:0000259" key="5">
    <source>
        <dbReference type="PROSITE" id="PS50901"/>
    </source>
</evidence>
<dbReference type="InterPro" id="IPR002543">
    <property type="entry name" value="FtsK_dom"/>
</dbReference>
<name>A0ABT4RFG7_9ACTN</name>
<evidence type="ECO:0000313" key="6">
    <source>
        <dbReference type="EMBL" id="MDA0137050.1"/>
    </source>
</evidence>
<dbReference type="Proteomes" id="UP001147700">
    <property type="component" value="Unassembled WGS sequence"/>
</dbReference>
<organism evidence="6 7">
    <name type="scientific">Solirubrobacter deserti</name>
    <dbReference type="NCBI Taxonomy" id="2282478"/>
    <lineage>
        <taxon>Bacteria</taxon>
        <taxon>Bacillati</taxon>
        <taxon>Actinomycetota</taxon>
        <taxon>Thermoleophilia</taxon>
        <taxon>Solirubrobacterales</taxon>
        <taxon>Solirubrobacteraceae</taxon>
        <taxon>Solirubrobacter</taxon>
    </lineage>
</organism>
<keyword evidence="2 3" id="KW-0067">ATP-binding</keyword>
<dbReference type="SMART" id="SM00382">
    <property type="entry name" value="AAA"/>
    <property type="match status" value="1"/>
</dbReference>
<gene>
    <name evidence="6" type="ORF">OJ962_06045</name>
</gene>
<feature type="domain" description="FtsK" evidence="5">
    <location>
        <begin position="172"/>
        <end position="362"/>
    </location>
</feature>
<comment type="caution">
    <text evidence="6">The sequence shown here is derived from an EMBL/GenBank/DDBJ whole genome shotgun (WGS) entry which is preliminary data.</text>
</comment>
<dbReference type="Pfam" id="PF01580">
    <property type="entry name" value="FtsK_SpoIIIE"/>
    <property type="match status" value="1"/>
</dbReference>
<dbReference type="PANTHER" id="PTHR22683">
    <property type="entry name" value="SPORULATION PROTEIN RELATED"/>
    <property type="match status" value="1"/>
</dbReference>
<protein>
    <submittedName>
        <fullName evidence="6">FtsK/SpoIIIE domain-containing protein</fullName>
    </submittedName>
</protein>
<sequence>MWLRLLGGLVGALWRSRLELTLVGAIVVVQRVLAGLVGAAAAWGLVLGLVAVVLAVPRARGWLRTALRAARVRRKWWAAWTDCGLPRVRAGRVTSIPAGELVRVRASRGSSLGHVEHRAEELAVCLQVREVRVTRDRENAATGTVTLVRRDPLAGVASVRWPQRDAAELSLWEPIPMGVNELGATVSVALPERNVLLGGEPGAGKSAALSLLVATAALDPSTRVWLLDGKLVELSVWAPCAQRLAGPDIDEAIELLRELRGEMEQRYRELLLRGQRKVAREDGLPLNLVACDELAFYLGHEDRRKQKEFAELLRDLVARGRAAGVIVCAATQKPAADVVPSALRDLFGFRLALRCNTPQASDTILGQGWASLGHDAATIAPVQRGVGLLLAEDGLPVRMRGFHLDDADADELAARAAALRADVWLSNGETRS</sequence>
<dbReference type="Gene3D" id="3.40.50.300">
    <property type="entry name" value="P-loop containing nucleotide triphosphate hydrolases"/>
    <property type="match status" value="1"/>
</dbReference>
<reference evidence="6" key="1">
    <citation type="submission" date="2022-10" db="EMBL/GenBank/DDBJ databases">
        <title>The WGS of Solirubrobacter sp. CPCC 204708.</title>
        <authorList>
            <person name="Jiang Z."/>
        </authorList>
    </citation>
    <scope>NUCLEOTIDE SEQUENCE</scope>
    <source>
        <strain evidence="6">CPCC 204708</strain>
    </source>
</reference>